<dbReference type="KEGG" id="acan:ACA1_300890"/>
<dbReference type="RefSeq" id="XP_004353367.1">
    <property type="nucleotide sequence ID" value="XM_004353315.1"/>
</dbReference>
<feature type="transmembrane region" description="Helical" evidence="1">
    <location>
        <begin position="380"/>
        <end position="402"/>
    </location>
</feature>
<dbReference type="AlphaFoldDB" id="L8HE76"/>
<dbReference type="OrthoDB" id="45670at2759"/>
<dbReference type="PANTHER" id="PTHR23252:SF24">
    <property type="entry name" value="TRANSMEMBRANE PROTEIN 145"/>
    <property type="match status" value="1"/>
</dbReference>
<dbReference type="InterPro" id="IPR047831">
    <property type="entry name" value="GPR180/TMEM145"/>
</dbReference>
<dbReference type="OMA" id="IVCIVEV"/>
<feature type="domain" description="GPR180/TMEM145 transmembrane" evidence="3">
    <location>
        <begin position="341"/>
        <end position="391"/>
    </location>
</feature>
<organism evidence="4 5">
    <name type="scientific">Acanthamoeba castellanii (strain ATCC 30010 / Neff)</name>
    <dbReference type="NCBI Taxonomy" id="1257118"/>
    <lineage>
        <taxon>Eukaryota</taxon>
        <taxon>Amoebozoa</taxon>
        <taxon>Discosea</taxon>
        <taxon>Longamoebia</taxon>
        <taxon>Centramoebida</taxon>
        <taxon>Acanthamoebidae</taxon>
        <taxon>Acanthamoeba</taxon>
    </lineage>
</organism>
<dbReference type="GeneID" id="14924832"/>
<dbReference type="Proteomes" id="UP000011083">
    <property type="component" value="Unassembled WGS sequence"/>
</dbReference>
<accession>L8HE76</accession>
<evidence type="ECO:0000313" key="5">
    <source>
        <dbReference type="Proteomes" id="UP000011083"/>
    </source>
</evidence>
<dbReference type="PANTHER" id="PTHR23252">
    <property type="entry name" value="INTIMAL THICKNESS RECEPTOR-RELATED"/>
    <property type="match status" value="1"/>
</dbReference>
<name>L8HE76_ACACF</name>
<feature type="transmembrane region" description="Helical" evidence="1">
    <location>
        <begin position="347"/>
        <end position="368"/>
    </location>
</feature>
<evidence type="ECO:0000313" key="4">
    <source>
        <dbReference type="EMBL" id="ELR23839.1"/>
    </source>
</evidence>
<keyword evidence="1" id="KW-0472">Membrane</keyword>
<evidence type="ECO:0000259" key="3">
    <source>
        <dbReference type="Pfam" id="PF10192"/>
    </source>
</evidence>
<feature type="transmembrane region" description="Helical" evidence="1">
    <location>
        <begin position="294"/>
        <end position="312"/>
    </location>
</feature>
<dbReference type="EMBL" id="KB007844">
    <property type="protein sequence ID" value="ELR23839.1"/>
    <property type="molecule type" value="Genomic_DNA"/>
</dbReference>
<reference evidence="4 5" key="1">
    <citation type="journal article" date="2013" name="Genome Biol.">
        <title>Genome of Acanthamoeba castellanii highlights extensive lateral gene transfer and early evolution of tyrosine kinase signaling.</title>
        <authorList>
            <person name="Clarke M."/>
            <person name="Lohan A.J."/>
            <person name="Liu B."/>
            <person name="Lagkouvardos I."/>
            <person name="Roy S."/>
            <person name="Zafar N."/>
            <person name="Bertelli C."/>
            <person name="Schilde C."/>
            <person name="Kianianmomeni A."/>
            <person name="Burglin T.R."/>
            <person name="Frech C."/>
            <person name="Turcotte B."/>
            <person name="Kopec K.O."/>
            <person name="Synnott J.M."/>
            <person name="Choo C."/>
            <person name="Paponov I."/>
            <person name="Finkler A."/>
            <person name="Soon Heng Tan C."/>
            <person name="Hutchins A.P."/>
            <person name="Weinmeier T."/>
            <person name="Rattei T."/>
            <person name="Chu J.S."/>
            <person name="Gimenez G."/>
            <person name="Irimia M."/>
            <person name="Rigden D.J."/>
            <person name="Fitzpatrick D.A."/>
            <person name="Lorenzo-Morales J."/>
            <person name="Bateman A."/>
            <person name="Chiu C.H."/>
            <person name="Tang P."/>
            <person name="Hegemann P."/>
            <person name="Fromm H."/>
            <person name="Raoult D."/>
            <person name="Greub G."/>
            <person name="Miranda-Saavedra D."/>
            <person name="Chen N."/>
            <person name="Nash P."/>
            <person name="Ginger M.L."/>
            <person name="Horn M."/>
            <person name="Schaap P."/>
            <person name="Caler L."/>
            <person name="Loftus B."/>
        </authorList>
    </citation>
    <scope>NUCLEOTIDE SEQUENCE [LARGE SCALE GENOMIC DNA]</scope>
    <source>
        <strain evidence="4 5">Neff</strain>
    </source>
</reference>
<dbReference type="GO" id="GO:0019236">
    <property type="term" value="P:response to pheromone"/>
    <property type="evidence" value="ECO:0007669"/>
    <property type="project" value="InterPro"/>
</dbReference>
<feature type="domain" description="GPR180/TMEM145 transmembrane" evidence="3">
    <location>
        <begin position="153"/>
        <end position="316"/>
    </location>
</feature>
<keyword evidence="5" id="KW-1185">Reference proteome</keyword>
<gene>
    <name evidence="4" type="ORF">ACA1_300890</name>
</gene>
<keyword evidence="1" id="KW-0812">Transmembrane</keyword>
<evidence type="ECO:0000256" key="1">
    <source>
        <dbReference type="SAM" id="Phobius"/>
    </source>
</evidence>
<dbReference type="Pfam" id="PF10192">
    <property type="entry name" value="GPR180-TMEM145_TM"/>
    <property type="match status" value="2"/>
</dbReference>
<feature type="transmembrane region" description="Helical" evidence="1">
    <location>
        <begin position="147"/>
        <end position="170"/>
    </location>
</feature>
<feature type="transmembrane region" description="Helical" evidence="1">
    <location>
        <begin position="255"/>
        <end position="274"/>
    </location>
</feature>
<keyword evidence="2" id="KW-0732">Signal</keyword>
<evidence type="ECO:0000256" key="2">
    <source>
        <dbReference type="SAM" id="SignalP"/>
    </source>
</evidence>
<feature type="chain" id="PRO_5003990657" description="GPR180/TMEM145 transmembrane domain-containing protein" evidence="2">
    <location>
        <begin position="23"/>
        <end position="469"/>
    </location>
</feature>
<feature type="signal peptide" evidence="2">
    <location>
        <begin position="1"/>
        <end position="22"/>
    </location>
</feature>
<dbReference type="VEuPathDB" id="AmoebaDB:ACA1_300890"/>
<feature type="transmembrane region" description="Helical" evidence="1">
    <location>
        <begin position="182"/>
        <end position="204"/>
    </location>
</feature>
<keyword evidence="1" id="KW-1133">Transmembrane helix</keyword>
<protein>
    <recommendedName>
        <fullName evidence="3">GPR180/TMEM145 transmembrane domain-containing protein</fullName>
    </recommendedName>
</protein>
<dbReference type="InterPro" id="IPR019336">
    <property type="entry name" value="GPR180/TMEM145_TM"/>
</dbReference>
<dbReference type="GO" id="GO:0007186">
    <property type="term" value="P:G protein-coupled receptor signaling pathway"/>
    <property type="evidence" value="ECO:0007669"/>
    <property type="project" value="InterPro"/>
</dbReference>
<sequence length="469" mass="53793">MGVQRAVVALVLVVCLVGWAQGRVVEDNFNQQQTPLEFMAKFCYSDAGKGLMRFTPGNIKNETDLMLLTFDDTVWDEVYDKGLSCEKPIMANHLLLTHFSDKTRPRYWYFAVSRCEKGPIDFKYTLEMLNHGDYWQEQFSYEDQGLAVLYLCYFLFYFIVGALVVALLSLKWRNGTFGTVTQLFQLWVGVILLEMCSKFFMFIHEAIYADDGIGATGVLGFGDVLEMCGRVLFVGLLMLMAKGYTLTTNYIHNKVLLICIFCVWSLSYVAFYIWENIEDEDISTNTTFESAPGIINLVLRGLIWMYFVFSVYQDIQRTDSISPEDQERARRSGEVLHGYSKEMKIRFHIPFAVLATIWFFMLPLMVIVSQGYASYYRYKTIMGVCYTLNFLIELLVGAWLYLPRDGLELINGRGIFFGLLPSRFEQEHAKLFGAPPSEGTFSGQQELQYLNKSAAQDNARAFSSPYDSL</sequence>
<proteinExistence type="predicted"/>